<dbReference type="EC" id="3.1.3.3" evidence="4"/>
<gene>
    <name evidence="13" type="ORF">H8J70_01495</name>
</gene>
<comment type="catalytic activity">
    <reaction evidence="11">
        <text>O-phospho-D-serine + H2O = D-serine + phosphate</text>
        <dbReference type="Rhea" id="RHEA:24873"/>
        <dbReference type="ChEBI" id="CHEBI:15377"/>
        <dbReference type="ChEBI" id="CHEBI:35247"/>
        <dbReference type="ChEBI" id="CHEBI:43474"/>
        <dbReference type="ChEBI" id="CHEBI:58680"/>
        <dbReference type="EC" id="3.1.3.3"/>
    </reaction>
</comment>
<protein>
    <recommendedName>
        <fullName evidence="4">phosphoserine phosphatase</fullName>
        <ecNumber evidence="4">3.1.3.3</ecNumber>
    </recommendedName>
</protein>
<evidence type="ECO:0000256" key="6">
    <source>
        <dbReference type="ARBA" id="ARBA00022723"/>
    </source>
</evidence>
<dbReference type="InterPro" id="IPR050582">
    <property type="entry name" value="HAD-like_SerB"/>
</dbReference>
<comment type="catalytic activity">
    <reaction evidence="10">
        <text>O-phospho-L-serine + H2O = L-serine + phosphate</text>
        <dbReference type="Rhea" id="RHEA:21208"/>
        <dbReference type="ChEBI" id="CHEBI:15377"/>
        <dbReference type="ChEBI" id="CHEBI:33384"/>
        <dbReference type="ChEBI" id="CHEBI:43474"/>
        <dbReference type="ChEBI" id="CHEBI:57524"/>
        <dbReference type="EC" id="3.1.3.3"/>
    </reaction>
</comment>
<evidence type="ECO:0000256" key="4">
    <source>
        <dbReference type="ARBA" id="ARBA00012640"/>
    </source>
</evidence>
<evidence type="ECO:0000256" key="11">
    <source>
        <dbReference type="ARBA" id="ARBA00048523"/>
    </source>
</evidence>
<dbReference type="Gene3D" id="1.20.1440.320">
    <property type="match status" value="1"/>
</dbReference>
<reference evidence="13 14" key="1">
    <citation type="submission" date="2020-08" db="EMBL/GenBank/DDBJ databases">
        <authorList>
            <person name="Liu C."/>
            <person name="Sun Q."/>
        </authorList>
    </citation>
    <scope>NUCLEOTIDE SEQUENCE [LARGE SCALE GENOMIC DNA]</scope>
    <source>
        <strain evidence="13 14">NSJ-59</strain>
    </source>
</reference>
<organism evidence="13 14">
    <name type="scientific">Megasphaera hominis</name>
    <dbReference type="NCBI Taxonomy" id="159836"/>
    <lineage>
        <taxon>Bacteria</taxon>
        <taxon>Bacillati</taxon>
        <taxon>Bacillota</taxon>
        <taxon>Negativicutes</taxon>
        <taxon>Veillonellales</taxon>
        <taxon>Veillonellaceae</taxon>
        <taxon>Megasphaera</taxon>
    </lineage>
</organism>
<dbReference type="Proteomes" id="UP000606870">
    <property type="component" value="Unassembled WGS sequence"/>
</dbReference>
<keyword evidence="6" id="KW-0479">Metal-binding</keyword>
<name>A0ABR6VFH1_9FIRM</name>
<dbReference type="SUPFAM" id="SSF56784">
    <property type="entry name" value="HAD-like"/>
    <property type="match status" value="1"/>
</dbReference>
<evidence type="ECO:0000256" key="3">
    <source>
        <dbReference type="ARBA" id="ARBA00009184"/>
    </source>
</evidence>
<accession>A0ABR6VFH1</accession>
<dbReference type="PANTHER" id="PTHR43344:SF2">
    <property type="entry name" value="PHOSPHOSERINE PHOSPHATASE"/>
    <property type="match status" value="1"/>
</dbReference>
<evidence type="ECO:0000256" key="12">
    <source>
        <dbReference type="SAM" id="SignalP"/>
    </source>
</evidence>
<dbReference type="RefSeq" id="WP_186501991.1">
    <property type="nucleotide sequence ID" value="NZ_JACOGK010000003.1"/>
</dbReference>
<proteinExistence type="inferred from homology"/>
<evidence type="ECO:0000256" key="10">
    <source>
        <dbReference type="ARBA" id="ARBA00048138"/>
    </source>
</evidence>
<evidence type="ECO:0000256" key="8">
    <source>
        <dbReference type="ARBA" id="ARBA00022842"/>
    </source>
</evidence>
<keyword evidence="5" id="KW-0028">Amino-acid biosynthesis</keyword>
<feature type="signal peptide" evidence="12">
    <location>
        <begin position="1"/>
        <end position="39"/>
    </location>
</feature>
<feature type="chain" id="PRO_5047287657" description="phosphoserine phosphatase" evidence="12">
    <location>
        <begin position="40"/>
        <end position="491"/>
    </location>
</feature>
<evidence type="ECO:0000313" key="14">
    <source>
        <dbReference type="Proteomes" id="UP000606870"/>
    </source>
</evidence>
<keyword evidence="8" id="KW-0460">Magnesium</keyword>
<evidence type="ECO:0000256" key="9">
    <source>
        <dbReference type="ARBA" id="ARBA00023299"/>
    </source>
</evidence>
<comment type="similarity">
    <text evidence="3">Belongs to the HAD-like hydrolase superfamily. SerB family.</text>
</comment>
<keyword evidence="9" id="KW-0718">Serine biosynthesis</keyword>
<comment type="pathway">
    <text evidence="2">Amino-acid biosynthesis; L-serine biosynthesis; L-serine from 3-phospho-D-glycerate: step 3/3.</text>
</comment>
<evidence type="ECO:0000256" key="1">
    <source>
        <dbReference type="ARBA" id="ARBA00001946"/>
    </source>
</evidence>
<dbReference type="PANTHER" id="PTHR43344">
    <property type="entry name" value="PHOSPHOSERINE PHOSPHATASE"/>
    <property type="match status" value="1"/>
</dbReference>
<dbReference type="EMBL" id="JACOGK010000003">
    <property type="protein sequence ID" value="MBC3535936.1"/>
    <property type="molecule type" value="Genomic_DNA"/>
</dbReference>
<keyword evidence="7" id="KW-0378">Hydrolase</keyword>
<evidence type="ECO:0000313" key="13">
    <source>
        <dbReference type="EMBL" id="MBC3535936.1"/>
    </source>
</evidence>
<evidence type="ECO:0000256" key="5">
    <source>
        <dbReference type="ARBA" id="ARBA00022605"/>
    </source>
</evidence>
<dbReference type="InterPro" id="IPR036412">
    <property type="entry name" value="HAD-like_sf"/>
</dbReference>
<keyword evidence="12" id="KW-0732">Signal</keyword>
<evidence type="ECO:0000256" key="7">
    <source>
        <dbReference type="ARBA" id="ARBA00022801"/>
    </source>
</evidence>
<sequence length="491" mass="54067">MKHNGWRQESWKRCAGALCILSALTFAPALPALTMPVQAAMVQTQTGMQVQSMAWDPAVKTGLNDLVRLYGSSAPSYRQDARPYAIFDFDNTTSIMDVEEQLEIWQLDHLAFAIAPSQMSTILKTGIPADKLDATYGADDGSGRQVSIRDAIFDASRAYASLYKAGLVTPNGRTLTAAEQARPDYQEFKAKMRWLYDAIGETMDASVSYPWVTYWFTGMTPQQVYNLALTCDAYYGNPEKGQTWDKGHYMSPADSLSLAGPVRVSFKRGITVTPEMKEVYRTLGQNGIDCWIDSASPVDVVRAAVDYFQIPGVKGIVAMTNKTDAQGRYINAYDYDLHAQTQGEGKAQTIDKVIAPQYGGRGPIFVAMDSQGDFNFCTEYKDTKEVLIINRKRSDDAGLCAAIAVWQKGKGLTLAEVNRQGDALFLLQGRDENSGVFWSTDETRLLGKSQPAYLSDKALAAVDQLNQGKSVGQVLADNTKLKTSYAGYKSR</sequence>
<evidence type="ECO:0000256" key="2">
    <source>
        <dbReference type="ARBA" id="ARBA00005135"/>
    </source>
</evidence>
<dbReference type="InterPro" id="IPR023214">
    <property type="entry name" value="HAD_sf"/>
</dbReference>
<comment type="cofactor">
    <cofactor evidence="1">
        <name>Mg(2+)</name>
        <dbReference type="ChEBI" id="CHEBI:18420"/>
    </cofactor>
</comment>
<comment type="caution">
    <text evidence="13">The sequence shown here is derived from an EMBL/GenBank/DDBJ whole genome shotgun (WGS) entry which is preliminary data.</text>
</comment>
<dbReference type="Gene3D" id="3.40.50.1000">
    <property type="entry name" value="HAD superfamily/HAD-like"/>
    <property type="match status" value="2"/>
</dbReference>
<keyword evidence="14" id="KW-1185">Reference proteome</keyword>